<dbReference type="RefSeq" id="WP_104541227.1">
    <property type="nucleotide sequence ID" value="NZ_JBJGBS010000095.1"/>
</dbReference>
<comment type="caution">
    <text evidence="2">The sequence shown here is derived from an EMBL/GenBank/DDBJ whole genome shotgun (WGS) entry which is preliminary data.</text>
</comment>
<keyword evidence="4" id="KW-1185">Reference proteome</keyword>
<dbReference type="Proteomes" id="UP001637990">
    <property type="component" value="Unassembled WGS sequence"/>
</dbReference>
<evidence type="ECO:0000313" key="4">
    <source>
        <dbReference type="Proteomes" id="UP001637990"/>
    </source>
</evidence>
<evidence type="ECO:0000313" key="2">
    <source>
        <dbReference type="EMBL" id="PPU63550.1"/>
    </source>
</evidence>
<dbReference type="OrthoDB" id="5999616at2"/>
<dbReference type="EMBL" id="JBJGBS010000095">
    <property type="protein sequence ID" value="MFO3706520.1"/>
    <property type="molecule type" value="Genomic_DNA"/>
</dbReference>
<evidence type="ECO:0000313" key="3">
    <source>
        <dbReference type="Proteomes" id="UP000237872"/>
    </source>
</evidence>
<dbReference type="Proteomes" id="UP000237872">
    <property type="component" value="Unassembled WGS sequence"/>
</dbReference>
<accession>A0A2S7CPW2</accession>
<organism evidence="2 3">
    <name type="scientific">Xanthomonas codiaei</name>
    <dbReference type="NCBI Taxonomy" id="56463"/>
    <lineage>
        <taxon>Bacteria</taxon>
        <taxon>Pseudomonadati</taxon>
        <taxon>Pseudomonadota</taxon>
        <taxon>Gammaproteobacteria</taxon>
        <taxon>Lysobacterales</taxon>
        <taxon>Lysobacteraceae</taxon>
        <taxon>Xanthomonas</taxon>
    </lineage>
</organism>
<sequence length="175" mass="19837">MRLHKWVRTILLIVGIPVAMLVNLQVYATTVRVFITIDIMNDQLQRSGLSQVTSVRGIPHFCREAGFIDGLFYAGAVDVARIPDAFWASAAARRYWQRVPFDENQQFELRQWADSDASADKHCPALPLANSSRYVVTFLYSEDGDLGPPTARSRGKGIMIYDTKSSRLYWAYSGW</sequence>
<evidence type="ECO:0000313" key="1">
    <source>
        <dbReference type="EMBL" id="MFO3706520.1"/>
    </source>
</evidence>
<protein>
    <submittedName>
        <fullName evidence="2">Uncharacterized protein</fullName>
    </submittedName>
</protein>
<dbReference type="EMBL" id="MDEC01000015">
    <property type="protein sequence ID" value="PPU63550.1"/>
    <property type="molecule type" value="Genomic_DNA"/>
</dbReference>
<dbReference type="AlphaFoldDB" id="A0A2S7CPW2"/>
<reference evidence="2 3" key="1">
    <citation type="submission" date="2016-08" db="EMBL/GenBank/DDBJ databases">
        <authorList>
            <person name="Seilhamer J.J."/>
        </authorList>
    </citation>
    <scope>NUCLEOTIDE SEQUENCE [LARGE SCALE GENOMIC DNA]</scope>
    <source>
        <strain evidence="2 3">CFBP4690</strain>
    </source>
</reference>
<proteinExistence type="predicted"/>
<gene>
    <name evidence="1" type="ORF">ACI6Q5_16445</name>
    <name evidence="2" type="ORF">XcodCFBP4690_12410</name>
</gene>
<reference evidence="1 4" key="2">
    <citation type="submission" date="2024-11" db="EMBL/GenBank/DDBJ databases">
        <title>Genome sequencing of Xanthomonas codiaei.</title>
        <authorList>
            <person name="Studholme D.J."/>
        </authorList>
    </citation>
    <scope>NUCLEOTIDE SEQUENCE [LARGE SCALE GENOMIC DNA]</scope>
    <source>
        <strain evidence="1 4">NCPPB 4350</strain>
    </source>
</reference>
<name>A0A2S7CPW2_9XANT</name>